<gene>
    <name evidence="1" type="ORF">ACFSW5_09410</name>
</gene>
<evidence type="ECO:0000313" key="2">
    <source>
        <dbReference type="Proteomes" id="UP001597493"/>
    </source>
</evidence>
<dbReference type="RefSeq" id="WP_379271888.1">
    <property type="nucleotide sequence ID" value="NZ_JBHUMY010000008.1"/>
</dbReference>
<protein>
    <submittedName>
        <fullName evidence="1">Uncharacterized protein</fullName>
    </submittedName>
</protein>
<keyword evidence="2" id="KW-1185">Reference proteome</keyword>
<evidence type="ECO:0000313" key="1">
    <source>
        <dbReference type="EMBL" id="MFD2660477.1"/>
    </source>
</evidence>
<sequence length="62" mass="6940">MTHSLISVPAKHSEYITADIAGATGDYEVRIAVSDKKNVLINVFNMDDRLEPIDAMTFRDKD</sequence>
<proteinExistence type="predicted"/>
<comment type="caution">
    <text evidence="1">The sequence shown here is derived from an EMBL/GenBank/DDBJ whole genome shotgun (WGS) entry which is preliminary data.</text>
</comment>
<name>A0ABW5QVU5_9BACL</name>
<accession>A0ABW5QVU5</accession>
<organism evidence="1 2">
    <name type="scientific">Paenibacillus thailandensis</name>
    <dbReference type="NCBI Taxonomy" id="393250"/>
    <lineage>
        <taxon>Bacteria</taxon>
        <taxon>Bacillati</taxon>
        <taxon>Bacillota</taxon>
        <taxon>Bacilli</taxon>
        <taxon>Bacillales</taxon>
        <taxon>Paenibacillaceae</taxon>
        <taxon>Paenibacillus</taxon>
    </lineage>
</organism>
<reference evidence="2" key="1">
    <citation type="journal article" date="2019" name="Int. J. Syst. Evol. Microbiol.">
        <title>The Global Catalogue of Microorganisms (GCM) 10K type strain sequencing project: providing services to taxonomists for standard genome sequencing and annotation.</title>
        <authorList>
            <consortium name="The Broad Institute Genomics Platform"/>
            <consortium name="The Broad Institute Genome Sequencing Center for Infectious Disease"/>
            <person name="Wu L."/>
            <person name="Ma J."/>
        </authorList>
    </citation>
    <scope>NUCLEOTIDE SEQUENCE [LARGE SCALE GENOMIC DNA]</scope>
    <source>
        <strain evidence="2">TISTR 1827</strain>
    </source>
</reference>
<dbReference type="Proteomes" id="UP001597493">
    <property type="component" value="Unassembled WGS sequence"/>
</dbReference>
<dbReference type="EMBL" id="JBHUMY010000008">
    <property type="protein sequence ID" value="MFD2660477.1"/>
    <property type="molecule type" value="Genomic_DNA"/>
</dbReference>